<evidence type="ECO:0000256" key="2">
    <source>
        <dbReference type="SAM" id="MobiDB-lite"/>
    </source>
</evidence>
<evidence type="ECO:0000313" key="4">
    <source>
        <dbReference type="Proteomes" id="UP000007431"/>
    </source>
</evidence>
<dbReference type="Proteomes" id="UP000007431">
    <property type="component" value="Unassembled WGS sequence"/>
</dbReference>
<dbReference type="EMBL" id="GL377305">
    <property type="protein sequence ID" value="EFI97941.1"/>
    <property type="molecule type" value="Genomic_DNA"/>
</dbReference>
<gene>
    <name evidence="3" type="ORF">SCHCODRAFT_108252</name>
</gene>
<keyword evidence="1" id="KW-0175">Coiled coil</keyword>
<evidence type="ECO:0000313" key="3">
    <source>
        <dbReference type="EMBL" id="EFI97941.1"/>
    </source>
</evidence>
<feature type="coiled-coil region" evidence="1">
    <location>
        <begin position="1544"/>
        <end position="1697"/>
    </location>
</feature>
<dbReference type="STRING" id="578458.D8Q1H3"/>
<sequence length="1972" mass="214274">MSTPAIDYERIVGNDSPATYIVDGTSVTLYRGIPLNGGTPDGRRFLSLGKSYGHFFIDVDDFEKRSDGTLLRHDYDLLKEGKVAFNIWNRTGGFVAAPTRNFVLDVELNETFESWSARQSKSWTEKVVPSVRTATPPSAGYSVTARFIQPADDIDLVFSTADGEVLLNRDQLQKHLDSLPSSVKRSRPYVVKTWADAKADRTLILLSSSPFGFFHTWIPVGQYERVCQAVDTVPLQRPWPGSVADATKIEADCKLVGKKGDTDESVDATITLNKIKAAQGMRDAAGGQQQVAGASATEWLHRVAFRFGGLGASSNCRSAQQKRNFIFGTHECNTHMIRAENAITELVQGLEESGTLVTENILRGDVRRRRDDGGFDSVAIPTWLKTQREAHLGSLWWLCFRLKYEFTLTSARLNAALNMSVDFDPFSRYVPFRIEASLDSAILKDLVSSAGPSPAKKPRVTRATTSTTSPVASVGQASSTSSPIDASLFNTSKGLSSFPPNPPPFVTPRRLHIDDMSARIPAELDDSRFGRVPGGLPWQRERDAPRGPIPPLHPVPDTVDELLRKQRSSPGAQAHSLAVDLYSLAYPKPPSPPVSTQQPSFWAPGAASGISRIALGAGREREDEVVMDDVVIRSPRVYVHSEEKASRPGVQFMSARSGPSFLYGPDAQHRSLANEFTVQGEIDLFGVPGLTAEFSKWNGPAPEGSELAQDGSKAVYDRAIVRDSFKLSRIIPGIEGTFFDRLTFNYAVVTHQDAEFDSMKPVGWHLDVDLPIERSCGALHDVLRTVLGVKEPVVHLHAGLGRAQSWGKKLCVHSFTLDGTFPGTKVAICDGLTLTSVGVELLGIRCLKMTPEPRSVIEYGFGIFGTLNIAMPGSVVPLEFDYKIREVGKVLQLSADLHGNIWDSPLGITGLRLSEVTLTSNVRIDAPLKSFAFEVSAVFGYGVTSAILSGSYSATEGVTLSAVIDDFDLQSLNDMYAALTGTVLKLPDIGMEVASASLTVSSKSGLSIVVQGLEVAGYTVALASLDIGPKGVTITGLLQTTCITLGEVDIQSAYARIHLSVNGRSSVALGGDVTFAGLPIRALVYLQKGKKGEGLQWTVYGDLGRISVGDILPDVKGSEVGSLALTNVAFVVASHDDANTANDLFYIPYEIKKGVQICAIMAPVTTLDTLLRRPDKPTHGLILRAAWIRGTGFELDITMPADTILELGNGIRTDPFRMRIHACPRPELILIAGVKVPVALPAGETLDFALTLGLRPEGANAAAEMQGWWVNPLGLGKDVAVGPEVVLSIGIIFAQFLTTGIPSEFAVEGGLKIGSKAASVLMQIAEDPSRELLKGHADELGVLDLITFANAATGLSIPKPPEFAYFKLVDLYICPFGTTVGTRVYPQGFSFEASMYIFGKRASAMCAILDRTVTAKGELDNFALGPIAVRGMRKASPSVDIAIGVSEQRIFIDGAITFFDAEAAVHVDVQVMPKPIFQFFTRLHFTDLLVFKLEAQLMGALTFGSLDGADFVFMADFEQNILRYVRDEIDKQFALYQSSAAAGIKRAQEELDSTKQQLDRNIDNAKRALDEARAEWNAKYHEVVDQAQATINNYLRTIRDLENALKYAETDYKKALSDAQMAVQQANNDRAAAMRNANKALEYAKRDAAAAINSAIRNLQRAKDDMNRHFGYATRDIDRAKAKVADIEYDIRKTRNAIDWCNSLPWYDPRRAAIVGHGIALGALYSAREVAWAALDVAKAVLHSARFVAAEGAITAAQEALKGARTAATESINAAQTAVTVADHASREAVNAANETLGAVKWGGQYIAFKHARDALSTFHQANDAVFRAAREAIDTVEQCGEYATFTAAQKVLDAAKEALKSLDALRKALDFAKASAELALRVGKWLADHLLSLVDIRKIRLEGTLRGMLGVGGKISKPFSVYVEYTLAGRDGKFYGELDLRDVAAFIACLFEKLLKEIDAIIPRWFICKEQ</sequence>
<organism evidence="4">
    <name type="scientific">Schizophyllum commune (strain H4-8 / FGSC 9210)</name>
    <name type="common">Split gill fungus</name>
    <dbReference type="NCBI Taxonomy" id="578458"/>
    <lineage>
        <taxon>Eukaryota</taxon>
        <taxon>Fungi</taxon>
        <taxon>Dikarya</taxon>
        <taxon>Basidiomycota</taxon>
        <taxon>Agaricomycotina</taxon>
        <taxon>Agaricomycetes</taxon>
        <taxon>Agaricomycetidae</taxon>
        <taxon>Agaricales</taxon>
        <taxon>Schizophyllaceae</taxon>
        <taxon>Schizophyllum</taxon>
    </lineage>
</organism>
<feature type="non-terminal residue" evidence="3">
    <location>
        <position position="1972"/>
    </location>
</feature>
<dbReference type="HOGENOM" id="CLU_001101_0_0_1"/>
<proteinExistence type="predicted"/>
<dbReference type="VEuPathDB" id="FungiDB:SCHCODRAFT_02619373"/>
<dbReference type="OMA" id="CATISPM"/>
<reference evidence="3 4" key="1">
    <citation type="journal article" date="2010" name="Nat. Biotechnol.">
        <title>Genome sequence of the model mushroom Schizophyllum commune.</title>
        <authorList>
            <person name="Ohm R.A."/>
            <person name="de Jong J.F."/>
            <person name="Lugones L.G."/>
            <person name="Aerts A."/>
            <person name="Kothe E."/>
            <person name="Stajich J.E."/>
            <person name="de Vries R.P."/>
            <person name="Record E."/>
            <person name="Levasseur A."/>
            <person name="Baker S.E."/>
            <person name="Bartholomew K.A."/>
            <person name="Coutinho P.M."/>
            <person name="Erdmann S."/>
            <person name="Fowler T.J."/>
            <person name="Gathman A.C."/>
            <person name="Lombard V."/>
            <person name="Henrissat B."/>
            <person name="Knabe N."/>
            <person name="Kuees U."/>
            <person name="Lilly W.W."/>
            <person name="Lindquist E."/>
            <person name="Lucas S."/>
            <person name="Magnuson J.K."/>
            <person name="Piumi F."/>
            <person name="Raudaskoski M."/>
            <person name="Salamov A."/>
            <person name="Schmutz J."/>
            <person name="Schwarze F.W.M.R."/>
            <person name="vanKuyk P.A."/>
            <person name="Horton J.S."/>
            <person name="Grigoriev I.V."/>
            <person name="Woesten H.A.B."/>
        </authorList>
    </citation>
    <scope>NUCLEOTIDE SEQUENCE [LARGE SCALE GENOMIC DNA]</scope>
    <source>
        <strain evidence="4">H4-8 / FGSC 9210</strain>
    </source>
</reference>
<protein>
    <submittedName>
        <fullName evidence="3">Uncharacterized protein</fullName>
    </submittedName>
</protein>
<evidence type="ECO:0000256" key="1">
    <source>
        <dbReference type="SAM" id="Coils"/>
    </source>
</evidence>
<dbReference type="eggNOG" id="ENOG502SH45">
    <property type="taxonomic scope" value="Eukaryota"/>
</dbReference>
<feature type="compositionally biased region" description="Low complexity" evidence="2">
    <location>
        <begin position="461"/>
        <end position="474"/>
    </location>
</feature>
<accession>D8Q1H3</accession>
<feature type="region of interest" description="Disordered" evidence="2">
    <location>
        <begin position="450"/>
        <end position="483"/>
    </location>
</feature>
<dbReference type="InParanoid" id="D8Q1H3"/>
<keyword evidence="4" id="KW-1185">Reference proteome</keyword>
<name>D8Q1H3_SCHCM</name>